<proteinExistence type="predicted"/>
<gene>
    <name evidence="1" type="ORF">GCM10009745_03490</name>
</gene>
<dbReference type="EMBL" id="BAAANF010000002">
    <property type="protein sequence ID" value="GAA1664995.1"/>
    <property type="molecule type" value="Genomic_DNA"/>
</dbReference>
<accession>A0ABN2G416</accession>
<dbReference type="RefSeq" id="WP_344144413.1">
    <property type="nucleotide sequence ID" value="NZ_BAAANF010000002.1"/>
</dbReference>
<organism evidence="1 2">
    <name type="scientific">Kribbella yunnanensis</name>
    <dbReference type="NCBI Taxonomy" id="190194"/>
    <lineage>
        <taxon>Bacteria</taxon>
        <taxon>Bacillati</taxon>
        <taxon>Actinomycetota</taxon>
        <taxon>Actinomycetes</taxon>
        <taxon>Propionibacteriales</taxon>
        <taxon>Kribbellaceae</taxon>
        <taxon>Kribbella</taxon>
    </lineage>
</organism>
<evidence type="ECO:0000313" key="2">
    <source>
        <dbReference type="Proteomes" id="UP001500280"/>
    </source>
</evidence>
<protein>
    <submittedName>
        <fullName evidence="1">Uncharacterized protein</fullName>
    </submittedName>
</protein>
<evidence type="ECO:0000313" key="1">
    <source>
        <dbReference type="EMBL" id="GAA1664995.1"/>
    </source>
</evidence>
<reference evidence="1 2" key="1">
    <citation type="journal article" date="2019" name="Int. J. Syst. Evol. Microbiol.">
        <title>The Global Catalogue of Microorganisms (GCM) 10K type strain sequencing project: providing services to taxonomists for standard genome sequencing and annotation.</title>
        <authorList>
            <consortium name="The Broad Institute Genomics Platform"/>
            <consortium name="The Broad Institute Genome Sequencing Center for Infectious Disease"/>
            <person name="Wu L."/>
            <person name="Ma J."/>
        </authorList>
    </citation>
    <scope>NUCLEOTIDE SEQUENCE [LARGE SCALE GENOMIC DNA]</scope>
    <source>
        <strain evidence="1 2">JCM 14307</strain>
    </source>
</reference>
<comment type="caution">
    <text evidence="1">The sequence shown here is derived from an EMBL/GenBank/DDBJ whole genome shotgun (WGS) entry which is preliminary data.</text>
</comment>
<keyword evidence="2" id="KW-1185">Reference proteome</keyword>
<sequence>MKPTEFVKVNAQFWGEHLREISGHLPVSHRRELAGPLLYPRMLVLTETPDWNIVELVGISREYRSLEVRRQKVASVEEYFGVSGEGSAVVTLPGENLFKDATVATHDGRRELEARFPGVRAMIGQEFSGPGEDLLKFAPGNYSTFDRTLLVHSAGSALRAHWVFFALAIHRSEPAEKYLDFLRNFAAAAPHTDPIGTLSVPRADDGADLQGAVFASTYLAHDVPKSTVDQFLSANEDFLLTAFDATKLIRQPHLEWQSGDEAALTPDFILERADGSHVVGDLRLPLADGAKKHRRTTTLAAGVDQLARVTAYFDDADNRAFANTKYGVEITSPRKLVVIGSQDVVDAAQLKAAEGVEVLDYDTILRLHLAATTA</sequence>
<dbReference type="Proteomes" id="UP001500280">
    <property type="component" value="Unassembled WGS sequence"/>
</dbReference>
<name>A0ABN2G416_9ACTN</name>